<gene>
    <name evidence="4" type="ORF">DDB_G0269550</name>
</gene>
<dbReference type="VEuPathDB" id="AmoebaDB:DDB_G0269550"/>
<name>Q55DS3_DICDI</name>
<reference evidence="4 5" key="1">
    <citation type="journal article" date="2005" name="Nature">
        <title>The genome of the social amoeba Dictyostelium discoideum.</title>
        <authorList>
            <consortium name="The Dictyostelium discoideum Sequencing Consortium"/>
            <person name="Eichinger L."/>
            <person name="Pachebat J.A."/>
            <person name="Glockner G."/>
            <person name="Rajandream M.A."/>
            <person name="Sucgang R."/>
            <person name="Berriman M."/>
            <person name="Song J."/>
            <person name="Olsen R."/>
            <person name="Szafranski K."/>
            <person name="Xu Q."/>
            <person name="Tunggal B."/>
            <person name="Kummerfeld S."/>
            <person name="Madera M."/>
            <person name="Konfortov B.A."/>
            <person name="Rivero F."/>
            <person name="Bankier A.T."/>
            <person name="Lehmann R."/>
            <person name="Hamlin N."/>
            <person name="Davies R."/>
            <person name="Gaudet P."/>
            <person name="Fey P."/>
            <person name="Pilcher K."/>
            <person name="Chen G."/>
            <person name="Saunders D."/>
            <person name="Sodergren E."/>
            <person name="Davis P."/>
            <person name="Kerhornou A."/>
            <person name="Nie X."/>
            <person name="Hall N."/>
            <person name="Anjard C."/>
            <person name="Hemphill L."/>
            <person name="Bason N."/>
            <person name="Farbrother P."/>
            <person name="Desany B."/>
            <person name="Just E."/>
            <person name="Morio T."/>
            <person name="Rost R."/>
            <person name="Churcher C."/>
            <person name="Cooper J."/>
            <person name="Haydock S."/>
            <person name="van Driessche N."/>
            <person name="Cronin A."/>
            <person name="Goodhead I."/>
            <person name="Muzny D."/>
            <person name="Mourier T."/>
            <person name="Pain A."/>
            <person name="Lu M."/>
            <person name="Harper D."/>
            <person name="Lindsay R."/>
            <person name="Hauser H."/>
            <person name="James K."/>
            <person name="Quiles M."/>
            <person name="Madan Babu M."/>
            <person name="Saito T."/>
            <person name="Buchrieser C."/>
            <person name="Wardroper A."/>
            <person name="Felder M."/>
            <person name="Thangavelu M."/>
            <person name="Johnson D."/>
            <person name="Knights A."/>
            <person name="Loulseged H."/>
            <person name="Mungall K."/>
            <person name="Oliver K."/>
            <person name="Price C."/>
            <person name="Quail M.A."/>
            <person name="Urushihara H."/>
            <person name="Hernandez J."/>
            <person name="Rabbinowitsch E."/>
            <person name="Steffen D."/>
            <person name="Sanders M."/>
            <person name="Ma J."/>
            <person name="Kohara Y."/>
            <person name="Sharp S."/>
            <person name="Simmonds M."/>
            <person name="Spiegler S."/>
            <person name="Tivey A."/>
            <person name="Sugano S."/>
            <person name="White B."/>
            <person name="Walker D."/>
            <person name="Woodward J."/>
            <person name="Winckler T."/>
            <person name="Tanaka Y."/>
            <person name="Shaulsky G."/>
            <person name="Schleicher M."/>
            <person name="Weinstock G."/>
            <person name="Rosenthal A."/>
            <person name="Cox E.C."/>
            <person name="Chisholm R.L."/>
            <person name="Gibbs R."/>
            <person name="Loomis W.F."/>
            <person name="Platzer M."/>
            <person name="Kay R.R."/>
            <person name="Williams J."/>
            <person name="Dear P.H."/>
            <person name="Noegel A.A."/>
            <person name="Barrell B."/>
            <person name="Kuspa A."/>
        </authorList>
    </citation>
    <scope>NUCLEOTIDE SEQUENCE [LARGE SCALE GENOMIC DNA]</scope>
    <source>
        <strain evidence="4 5">AX4</strain>
    </source>
</reference>
<evidence type="ECO:0000256" key="2">
    <source>
        <dbReference type="ARBA" id="ARBA00023136"/>
    </source>
</evidence>
<dbReference type="FunCoup" id="Q55DS3">
    <property type="interactions" value="60"/>
</dbReference>
<keyword evidence="5" id="KW-1185">Reference proteome</keyword>
<dbReference type="InParanoid" id="Q55DS3"/>
<comment type="subcellular location">
    <subcellularLocation>
        <location evidence="1">Membrane</location>
    </subcellularLocation>
</comment>
<dbReference type="Gene3D" id="2.40.160.50">
    <property type="entry name" value="membrane protein fhac: a member of the omp85/tpsb transporter family"/>
    <property type="match status" value="1"/>
</dbReference>
<dbReference type="eggNOG" id="ENOG502RAX1">
    <property type="taxonomic scope" value="Eukaryota"/>
</dbReference>
<evidence type="ECO:0000256" key="1">
    <source>
        <dbReference type="ARBA" id="ARBA00004370"/>
    </source>
</evidence>
<dbReference type="HOGENOM" id="CLU_697233_0_0_1"/>
<dbReference type="SMR" id="Q55DS3"/>
<sequence>MDDDDIKIKFVNIKSENVFLIETYFKGFEKLPRRDWERGLEYIVGQMENDHVVTKGDFEIDPQTNEITVISKERGISFGVSANTDKTSSTRFQLANPFGKGGLVGFEFSAGLYKNNNGSVSYTDRFGNTLSLLKSSQDPVIKDRNFKIDETTLSYSFQKNSNKFSIFAGDSTVSVLNKNKNKEHLANTGLAFKTGISHIYSSNLRSKSINRLFKIQNELAFPILSSCSFFKSNITYSLDFPLYEQLKFRGDFITGGIFNFSKDSMIPISERFFNGRHYNFEGFVDSSLTEKGRSPYLGSSFFFTFRTALLHKIKDNASVMAYHCIGNTVLPLDSNETTFKSTALKLFSTNSIRSSIGLGISVDMGSADIECSLVKPLFFNSQDELNNFAFGINIKI</sequence>
<dbReference type="GO" id="GO:0001401">
    <property type="term" value="C:SAM complex"/>
    <property type="evidence" value="ECO:0000304"/>
    <property type="project" value="dictyBase"/>
</dbReference>
<protein>
    <recommendedName>
        <fullName evidence="3">Bacterial surface antigen (D15) domain-containing protein</fullName>
    </recommendedName>
</protein>
<comment type="caution">
    <text evidence="4">The sequence shown here is derived from an EMBL/GenBank/DDBJ whole genome shotgun (WGS) entry which is preliminary data.</text>
</comment>
<dbReference type="Pfam" id="PF01103">
    <property type="entry name" value="Omp85"/>
    <property type="match status" value="1"/>
</dbReference>
<organism evidence="4 5">
    <name type="scientific">Dictyostelium discoideum</name>
    <name type="common">Social amoeba</name>
    <dbReference type="NCBI Taxonomy" id="44689"/>
    <lineage>
        <taxon>Eukaryota</taxon>
        <taxon>Amoebozoa</taxon>
        <taxon>Evosea</taxon>
        <taxon>Eumycetozoa</taxon>
        <taxon>Dictyostelia</taxon>
        <taxon>Dictyosteliales</taxon>
        <taxon>Dictyosteliaceae</taxon>
        <taxon>Dictyostelium</taxon>
    </lineage>
</organism>
<dbReference type="STRING" id="44689.Q55DS3"/>
<dbReference type="KEGG" id="ddi:DDB_G0269550"/>
<dbReference type="InterPro" id="IPR000184">
    <property type="entry name" value="Bac_surfAg_D15"/>
</dbReference>
<dbReference type="GeneID" id="8617006"/>
<evidence type="ECO:0000259" key="3">
    <source>
        <dbReference type="Pfam" id="PF01103"/>
    </source>
</evidence>
<dbReference type="Reactome" id="R-DDI-9013404">
    <property type="pathway name" value="RAC2 GTPase cycle"/>
</dbReference>
<dbReference type="PaxDb" id="44689-DDB0305221"/>
<accession>Q55DS3</accession>
<dbReference type="AlphaFoldDB" id="Q55DS3"/>
<dbReference type="GO" id="GO:0016020">
    <property type="term" value="C:membrane"/>
    <property type="evidence" value="ECO:0000318"/>
    <property type="project" value="GO_Central"/>
</dbReference>
<dbReference type="FunFam" id="2.40.160.50:FF:000027">
    <property type="entry name" value="Uncharacterized protein"/>
    <property type="match status" value="1"/>
</dbReference>
<dbReference type="EMBL" id="AAFI02000005">
    <property type="protein sequence ID" value="EAL72125.1"/>
    <property type="molecule type" value="Genomic_DNA"/>
</dbReference>
<dbReference type="PhylomeDB" id="Q55DS3"/>
<keyword evidence="2" id="KW-0472">Membrane</keyword>
<dbReference type="RefSeq" id="XP_646058.1">
    <property type="nucleotide sequence ID" value="XM_640966.1"/>
</dbReference>
<dbReference type="GO" id="GO:0005739">
    <property type="term" value="C:mitochondrion"/>
    <property type="evidence" value="ECO:0000314"/>
    <property type="project" value="dictyBase"/>
</dbReference>
<dbReference type="OMA" id="MIPINDR"/>
<evidence type="ECO:0000313" key="4">
    <source>
        <dbReference type="EMBL" id="EAL72125.1"/>
    </source>
</evidence>
<dbReference type="dictyBase" id="DDB_G0269550">
    <property type="gene designation" value="samm50"/>
</dbReference>
<evidence type="ECO:0000313" key="5">
    <source>
        <dbReference type="Proteomes" id="UP000002195"/>
    </source>
</evidence>
<proteinExistence type="predicted"/>
<dbReference type="Proteomes" id="UP000002195">
    <property type="component" value="Unassembled WGS sequence"/>
</dbReference>
<feature type="domain" description="Bacterial surface antigen (D15)" evidence="3">
    <location>
        <begin position="96"/>
        <end position="394"/>
    </location>
</feature>